<dbReference type="Pfam" id="PF03358">
    <property type="entry name" value="FMN_red"/>
    <property type="match status" value="1"/>
</dbReference>
<accession>A0A1L6KRV1</accession>
<dbReference type="Proteomes" id="UP000294395">
    <property type="component" value="Chromosome"/>
</dbReference>
<dbReference type="OrthoDB" id="9812295at2"/>
<protein>
    <submittedName>
        <fullName evidence="4">NADPH-dependent oxidoreductase</fullName>
    </submittedName>
</protein>
<proteinExistence type="predicted"/>
<dbReference type="Gene3D" id="3.40.50.360">
    <property type="match status" value="1"/>
</dbReference>
<dbReference type="PANTHER" id="PTHR30543:SF21">
    <property type="entry name" value="NAD(P)H-DEPENDENT FMN REDUCTASE LOT6"/>
    <property type="match status" value="1"/>
</dbReference>
<name>A0A1L6KRV1_ACIHA</name>
<evidence type="ECO:0000256" key="2">
    <source>
        <dbReference type="ARBA" id="ARBA00022643"/>
    </source>
</evidence>
<evidence type="ECO:0000313" key="6">
    <source>
        <dbReference type="Proteomes" id="UP000294395"/>
    </source>
</evidence>
<evidence type="ECO:0000313" key="7">
    <source>
        <dbReference type="Proteomes" id="UP000463868"/>
    </source>
</evidence>
<dbReference type="InterPro" id="IPR050712">
    <property type="entry name" value="NAD(P)H-dep_reductase"/>
</dbReference>
<dbReference type="SUPFAM" id="SSF52218">
    <property type="entry name" value="Flavoproteins"/>
    <property type="match status" value="1"/>
</dbReference>
<dbReference type="InterPro" id="IPR005025">
    <property type="entry name" value="FMN_Rdtase-like_dom"/>
</dbReference>
<evidence type="ECO:0000313" key="4">
    <source>
        <dbReference type="EMBL" id="QBQ17641.1"/>
    </source>
</evidence>
<dbReference type="InterPro" id="IPR029039">
    <property type="entry name" value="Flavoprotein-like_sf"/>
</dbReference>
<sequence>MLIYIIVGSVREGRTAIKVANWVQQATSELALNNIQTEIVDLKEWDLPIFAGAHPPASGIYDQPKQQAWADKIATADAFILISPEYNHGYSPALKNALDYLGKEWQGKPAAYIGYGSTNGSRSIDQIRQVGTQLGLIDSNATLEIRDIFKRNKEQTFEANEFEVKGLKAMLEKLQKYHSA</sequence>
<dbReference type="GO" id="GO:0010181">
    <property type="term" value="F:FMN binding"/>
    <property type="evidence" value="ECO:0007669"/>
    <property type="project" value="TreeGrafter"/>
</dbReference>
<dbReference type="AlphaFoldDB" id="A0A1L6KRV1"/>
<dbReference type="STRING" id="29430.AHTJS_16645"/>
<reference evidence="4 6" key="2">
    <citation type="submission" date="2019-03" db="EMBL/GenBank/DDBJ databases">
        <title>Complete genome sequence of two outbreak-associated Acinetobacter haemolyticus strains.</title>
        <authorList>
            <person name="Bai L."/>
            <person name="Zhang S.-C."/>
            <person name="Deng Y."/>
            <person name="Song C.-C."/>
            <person name="Kang G.-B."/>
            <person name="Dong Y."/>
            <person name="Wang Y."/>
            <person name="Gao F."/>
            <person name="Huang H."/>
        </authorList>
    </citation>
    <scope>NUCLEOTIDE SEQUENCE [LARGE SCALE GENOMIC DNA]</scope>
    <source>
        <strain evidence="4 6">TJR01</strain>
    </source>
</reference>
<dbReference type="EMBL" id="CP038009">
    <property type="protein sequence ID" value="QBQ17641.1"/>
    <property type="molecule type" value="Genomic_DNA"/>
</dbReference>
<dbReference type="PANTHER" id="PTHR30543">
    <property type="entry name" value="CHROMATE REDUCTASE"/>
    <property type="match status" value="1"/>
</dbReference>
<gene>
    <name evidence="5" type="ORF">AhaeAN43_16940</name>
    <name evidence="4" type="ORF">AHTJR_15820</name>
</gene>
<comment type="cofactor">
    <cofactor evidence="1">
        <name>FMN</name>
        <dbReference type="ChEBI" id="CHEBI:58210"/>
    </cofactor>
</comment>
<organism evidence="4 6">
    <name type="scientific">Acinetobacter haemolyticus</name>
    <dbReference type="NCBI Taxonomy" id="29430"/>
    <lineage>
        <taxon>Bacteria</taxon>
        <taxon>Pseudomonadati</taxon>
        <taxon>Pseudomonadota</taxon>
        <taxon>Gammaproteobacteria</taxon>
        <taxon>Moraxellales</taxon>
        <taxon>Moraxellaceae</taxon>
        <taxon>Acinetobacter</taxon>
    </lineage>
</organism>
<dbReference type="KEGG" id="ahl:AHTJS_16645"/>
<dbReference type="RefSeq" id="WP_005085893.1">
    <property type="nucleotide sequence ID" value="NZ_BBSE01000013.1"/>
</dbReference>
<evidence type="ECO:0000313" key="5">
    <source>
        <dbReference type="EMBL" id="QHI14913.1"/>
    </source>
</evidence>
<keyword evidence="2" id="KW-0288">FMN</keyword>
<evidence type="ECO:0000259" key="3">
    <source>
        <dbReference type="Pfam" id="PF03358"/>
    </source>
</evidence>
<keyword evidence="2" id="KW-0285">Flavoprotein</keyword>
<evidence type="ECO:0000256" key="1">
    <source>
        <dbReference type="ARBA" id="ARBA00001917"/>
    </source>
</evidence>
<dbReference type="EMBL" id="CP031976">
    <property type="protein sequence ID" value="QHI14913.1"/>
    <property type="molecule type" value="Genomic_DNA"/>
</dbReference>
<dbReference type="GO" id="GO:0016491">
    <property type="term" value="F:oxidoreductase activity"/>
    <property type="evidence" value="ECO:0007669"/>
    <property type="project" value="InterPro"/>
</dbReference>
<dbReference type="GO" id="GO:0005829">
    <property type="term" value="C:cytosol"/>
    <property type="evidence" value="ECO:0007669"/>
    <property type="project" value="TreeGrafter"/>
</dbReference>
<feature type="domain" description="NADPH-dependent FMN reductase-like" evidence="3">
    <location>
        <begin position="1"/>
        <end position="139"/>
    </location>
</feature>
<dbReference type="Proteomes" id="UP000463868">
    <property type="component" value="Chromosome"/>
</dbReference>
<reference evidence="5 7" key="1">
    <citation type="submission" date="2018-08" db="EMBL/GenBank/DDBJ databases">
        <title>Analysis of the genomic diversity of Mexican Acinetobacter haemolyticus clinical isolates.</title>
        <authorList>
            <person name="Castro-Jaimes S."/>
            <person name="Cevallos M.A."/>
        </authorList>
    </citation>
    <scope>NUCLEOTIDE SEQUENCE [LARGE SCALE GENOMIC DNA]</scope>
    <source>
        <strain evidence="5 7">AN43</strain>
    </source>
</reference>